<proteinExistence type="predicted"/>
<comment type="caution">
    <text evidence="2">The sequence shown here is derived from an EMBL/GenBank/DDBJ whole genome shotgun (WGS) entry which is preliminary data.</text>
</comment>
<dbReference type="Proteomes" id="UP001601422">
    <property type="component" value="Unassembled WGS sequence"/>
</dbReference>
<gene>
    <name evidence="2" type="ORF">ACFYQT_40005</name>
</gene>
<sequence>MSEWNLSVRLTGQGSNLSRTLRTTANDARAASRDVNALRRNITSLRAATSRDIRLRVRLDAANLRRDVRAALTSAGTGQQVRARINIDASRLRRDVATALTAAGAGQGIRIRLNIDAAHLRTDVQRALRATAGQGITIPVTADTRTLNRGATSLGRLREEARQTAHTLNTLQRAARDAGNQLDQLRNQSLAATVGLRSLNRAAGLGQTRLDNLSGSTRTFRSDLDDLDGSLTRVSGNLGGLRGRVGGLTNGGGGSGGTEMLKGLLLLAPAAIPLVAGLSTALAPLPGLFGAAGVSAGAFGIALAGQVGRLGEVADAEKKYQEAVAEHGKASAEAIKAQLQYQQMLAQLPPDAQKAAIALSQLKTNFSDWSDEMSGFTMTPLTKGITVLDQLIPRLSPHVKNASTQLDRLVTVAGGAIETPGFDAMADRFADFSGQKLDEMTDSVMHFLRVLSEGGAFQSGPIAAFMDYAQQNGPAAREALSAISDAVVTLLQASSEAGPNLLTLVTAAAKLVAALPPELVGIIIQVAAGLKLVQLAGAGAAAIAGGIAALGTRIAALRVASAGAGGGIAGLAAAFGTLGTAAKATLIASGIGILLIALSELSDMGKQAPPDVDKLTTSLRTLGDTGKVTGEAARSFGKDLSGLADSLQKVTDPKGLDQVQQSIISFFGTDSTPVKEAKENIDAVDKALANLVKNGQADLAAAALDKLSSKLKDQGFSAKEISGQMDDYKSALADAQFEQELAAQSMGLFGKAAQDTSAKLEAQKASADGLRQSIVALNDVNRAAGSAMSAFEQSIDDTTAAMKAHAGALKMRDGELDLGSQKARDAEKVLSDLAANTDAAATAAREQGKSWEYVTGIQERGRQAFIDAADSMGLTKAQAEALADSYLKIPDKKSTVLEMRTEDAITGLDAVISAIQKTPDAKSITVKALTKDAVGLLESLGYKVVQLKDGQFKVTAETGTAKEGLASVQRLRDGLKNKTVTIDTVTADAIADLQAVQQKVASTKGKTITMRAPTAEARQQLEQLGFKIRNTKGKNVTITVPTGGPIGSVAAIQGAINSLRGKTVTNYVTTVNKETFYKVPLMKRDGGLVDYYADGGIQRGGVRHFARGAENHVAQIAPAGSWRVWGEPETGGEGYVPFAPSKRPRSRAITEEIVRRLGGDPAAIEWNADGNVTDWRYDPQTGSLYSGSDITSAGNKTKKVKTKVKGKWQTKEVEYFDIGAVEKKLKSAAKATQAWNADLQKVADRAGGDVAEALASMGKEGMKLADKMANGSTKYLNDMSKALRELQKTAKASLTDYTRQLTNANKVNKDFAEDLAKLAAMGYGDLANQLAAQNDKAAQELADAAVKDKGKASKANAQAKTANNALTADQVQSLVQIIAAIKTTKTGIHDVAASTGLGEDEIIAIASKAKAQIHTSLGSRATKFLADLGKAQKFQAYADGGIRSGIYATRGGLMRFAEPETHGEAYLPLAPSKRRSALPVLHDVATRFGLGLTDARATRPVVIVRESSPTNVNVTAVRTGASASDIASQVGRSVRRARRGGVAARAA</sequence>
<organism evidence="2 3">
    <name type="scientific">Streptomyces tibetensis</name>
    <dbReference type="NCBI Taxonomy" id="2382123"/>
    <lineage>
        <taxon>Bacteria</taxon>
        <taxon>Bacillati</taxon>
        <taxon>Actinomycetota</taxon>
        <taxon>Actinomycetes</taxon>
        <taxon>Kitasatosporales</taxon>
        <taxon>Streptomycetaceae</taxon>
        <taxon>Streptomyces</taxon>
    </lineage>
</organism>
<evidence type="ECO:0000313" key="3">
    <source>
        <dbReference type="Proteomes" id="UP001601422"/>
    </source>
</evidence>
<evidence type="ECO:0008006" key="4">
    <source>
        <dbReference type="Google" id="ProtNLM"/>
    </source>
</evidence>
<keyword evidence="1" id="KW-0175">Coiled coil</keyword>
<keyword evidence="3" id="KW-1185">Reference proteome</keyword>
<dbReference type="EMBL" id="JBIAJP010000021">
    <property type="protein sequence ID" value="MFF0009581.1"/>
    <property type="molecule type" value="Genomic_DNA"/>
</dbReference>
<evidence type="ECO:0000256" key="1">
    <source>
        <dbReference type="SAM" id="Coils"/>
    </source>
</evidence>
<evidence type="ECO:0000313" key="2">
    <source>
        <dbReference type="EMBL" id="MFF0009581.1"/>
    </source>
</evidence>
<feature type="coiled-coil region" evidence="1">
    <location>
        <begin position="154"/>
        <end position="188"/>
    </location>
</feature>
<dbReference type="RefSeq" id="WP_389835520.1">
    <property type="nucleotide sequence ID" value="NZ_JBIAJP010000021.1"/>
</dbReference>
<reference evidence="2 3" key="1">
    <citation type="submission" date="2024-10" db="EMBL/GenBank/DDBJ databases">
        <title>The Natural Products Discovery Center: Release of the First 8490 Sequenced Strains for Exploring Actinobacteria Biosynthetic Diversity.</title>
        <authorList>
            <person name="Kalkreuter E."/>
            <person name="Kautsar S.A."/>
            <person name="Yang D."/>
            <person name="Bader C.D."/>
            <person name="Teijaro C.N."/>
            <person name="Fluegel L."/>
            <person name="Davis C.M."/>
            <person name="Simpson J.R."/>
            <person name="Lauterbach L."/>
            <person name="Steele A.D."/>
            <person name="Gui C."/>
            <person name="Meng S."/>
            <person name="Li G."/>
            <person name="Viehrig K."/>
            <person name="Ye F."/>
            <person name="Su P."/>
            <person name="Kiefer A.F."/>
            <person name="Nichols A."/>
            <person name="Cepeda A.J."/>
            <person name="Yan W."/>
            <person name="Fan B."/>
            <person name="Jiang Y."/>
            <person name="Adhikari A."/>
            <person name="Zheng C.-J."/>
            <person name="Schuster L."/>
            <person name="Cowan T.M."/>
            <person name="Smanski M.J."/>
            <person name="Chevrette M.G."/>
            <person name="De Carvalho L.P.S."/>
            <person name="Shen B."/>
        </authorList>
    </citation>
    <scope>NUCLEOTIDE SEQUENCE [LARGE SCALE GENOMIC DNA]</scope>
    <source>
        <strain evidence="2 3">NPDC005497</strain>
    </source>
</reference>
<accession>A0ABW6N8H6</accession>
<protein>
    <recommendedName>
        <fullName evidence="4">Phage tail protein</fullName>
    </recommendedName>
</protein>
<name>A0ABW6N8H6_9ACTN</name>